<proteinExistence type="predicted"/>
<feature type="transmembrane region" description="Helical" evidence="1">
    <location>
        <begin position="23"/>
        <end position="45"/>
    </location>
</feature>
<keyword evidence="1" id="KW-0812">Transmembrane</keyword>
<dbReference type="AlphaFoldDB" id="A0A1I7TRS1"/>
<keyword evidence="1" id="KW-1133">Transmembrane helix</keyword>
<accession>A0A1I7TRS1</accession>
<organism evidence="2 3">
    <name type="scientific">Caenorhabditis tropicalis</name>
    <dbReference type="NCBI Taxonomy" id="1561998"/>
    <lineage>
        <taxon>Eukaryota</taxon>
        <taxon>Metazoa</taxon>
        <taxon>Ecdysozoa</taxon>
        <taxon>Nematoda</taxon>
        <taxon>Chromadorea</taxon>
        <taxon>Rhabditida</taxon>
        <taxon>Rhabditina</taxon>
        <taxon>Rhabditomorpha</taxon>
        <taxon>Rhabditoidea</taxon>
        <taxon>Rhabditidae</taxon>
        <taxon>Peloderinae</taxon>
        <taxon>Caenorhabditis</taxon>
    </lineage>
</organism>
<evidence type="ECO:0000313" key="2">
    <source>
        <dbReference type="Proteomes" id="UP000095282"/>
    </source>
</evidence>
<protein>
    <submittedName>
        <fullName evidence="3">Serpentine receptor class gamma</fullName>
    </submittedName>
</protein>
<sequence>MDFFSQKSSRDISFQEMDRTTQALLAVVAIFQVTCFTYNVLFLIATYKNRRSNFLPISYMTVMSIAGILVTAFMTWNQLVYISVLHRLELTG</sequence>
<evidence type="ECO:0000256" key="1">
    <source>
        <dbReference type="SAM" id="Phobius"/>
    </source>
</evidence>
<reference evidence="3" key="1">
    <citation type="submission" date="2016-11" db="UniProtKB">
        <authorList>
            <consortium name="WormBaseParasite"/>
        </authorList>
    </citation>
    <scope>IDENTIFICATION</scope>
</reference>
<keyword evidence="2" id="KW-1185">Reference proteome</keyword>
<evidence type="ECO:0000313" key="3">
    <source>
        <dbReference type="WBParaSite" id="Csp11.Scaffold629.g11120.t2"/>
    </source>
</evidence>
<keyword evidence="1" id="KW-0472">Membrane</keyword>
<feature type="transmembrane region" description="Helical" evidence="1">
    <location>
        <begin position="57"/>
        <end position="76"/>
    </location>
</feature>
<dbReference type="Proteomes" id="UP000095282">
    <property type="component" value="Unplaced"/>
</dbReference>
<dbReference type="WBParaSite" id="Csp11.Scaffold629.g11120.t2">
    <property type="protein sequence ID" value="Csp11.Scaffold629.g11120.t2"/>
    <property type="gene ID" value="Csp11.Scaffold629.g11120"/>
</dbReference>
<name>A0A1I7TRS1_9PELO</name>